<evidence type="ECO:0000256" key="4">
    <source>
        <dbReference type="SAM" id="Coils"/>
    </source>
</evidence>
<keyword evidence="3" id="KW-0597">Phosphoprotein</keyword>
<evidence type="ECO:0000256" key="1">
    <source>
        <dbReference type="ARBA" id="ARBA00018672"/>
    </source>
</evidence>
<dbReference type="PANTHER" id="PTHR45228">
    <property type="entry name" value="CYCLIC DI-GMP PHOSPHODIESTERASE TM_0186-RELATED"/>
    <property type="match status" value="1"/>
</dbReference>
<dbReference type="InterPro" id="IPR037522">
    <property type="entry name" value="HD_GYP_dom"/>
</dbReference>
<dbReference type="STRING" id="36844.SAMN04488501_111133"/>
<dbReference type="PROSITE" id="PS51832">
    <property type="entry name" value="HD_GYP"/>
    <property type="match status" value="1"/>
</dbReference>
<dbReference type="RefSeq" id="WP_052220918.1">
    <property type="nucleotide sequence ID" value="NZ_LHUR01000018.1"/>
</dbReference>
<dbReference type="SUPFAM" id="SSF52172">
    <property type="entry name" value="CheY-like"/>
    <property type="match status" value="1"/>
</dbReference>
<proteinExistence type="predicted"/>
<sequence length="350" mass="40028">MQTIMVVDDELMITKTLSLLLKMKTKQNIVTFNTPTEALYSQMLQSKEVDVIVSDFIMPEMNGIEFLMEVKKISPKTETILLTGYADKENAIRSINEVGVYYYLEKPWNNEELIKIINNALDKKRLSDELKEKIKELEASNNENRRLYELTSKEYNNEIEGSKSLMLSLANIIEAKDIYTDGHTRRVSSISSALGKSMNLSKDQLDTLEVVGIIHDVGKVAIPEQILNKAGKLTDEEFKIIKKHPEIGEKICRPLGAFNKYLGPILHHHEKLNGKGYPHGLKGDEIDVVTRIITIVDIFDALYSDRPYRSKMPIEKVKSVMMKEVEEGYIDKQIVNLLFYLIETGKLELE</sequence>
<dbReference type="InterPro" id="IPR052020">
    <property type="entry name" value="Cyclic_di-GMP/3'3'-cGAMP_PDE"/>
</dbReference>
<gene>
    <name evidence="7" type="primary">rpfG_4</name>
    <name evidence="7" type="ORF">CLHOM_13430</name>
</gene>
<keyword evidence="4" id="KW-0175">Coiled coil</keyword>
<keyword evidence="7" id="KW-0378">Hydrolase</keyword>
<dbReference type="InterPro" id="IPR011006">
    <property type="entry name" value="CheY-like_superfamily"/>
</dbReference>
<dbReference type="PANTHER" id="PTHR45228:SF8">
    <property type="entry name" value="TWO-COMPONENT RESPONSE REGULATOR-RELATED"/>
    <property type="match status" value="1"/>
</dbReference>
<feature type="coiled-coil region" evidence="4">
    <location>
        <begin position="120"/>
        <end position="150"/>
    </location>
</feature>
<dbReference type="CDD" id="cd00077">
    <property type="entry name" value="HDc"/>
    <property type="match status" value="1"/>
</dbReference>
<name>A0A0L6ZAZ6_9CLOT</name>
<evidence type="ECO:0000259" key="5">
    <source>
        <dbReference type="PROSITE" id="PS50110"/>
    </source>
</evidence>
<evidence type="ECO:0000313" key="8">
    <source>
        <dbReference type="Proteomes" id="UP000037043"/>
    </source>
</evidence>
<dbReference type="Gene3D" id="3.40.50.2300">
    <property type="match status" value="1"/>
</dbReference>
<dbReference type="Pfam" id="PF13487">
    <property type="entry name" value="HD_5"/>
    <property type="match status" value="1"/>
</dbReference>
<accession>A0A0L6ZAZ6</accession>
<feature type="domain" description="HD-GYP" evidence="6">
    <location>
        <begin position="158"/>
        <end position="350"/>
    </location>
</feature>
<dbReference type="AlphaFoldDB" id="A0A0L6ZAZ6"/>
<dbReference type="Gene3D" id="1.10.3210.10">
    <property type="entry name" value="Hypothetical protein af1432"/>
    <property type="match status" value="1"/>
</dbReference>
<dbReference type="CDD" id="cd17569">
    <property type="entry name" value="REC_HupR-like"/>
    <property type="match status" value="1"/>
</dbReference>
<dbReference type="SMART" id="SM00448">
    <property type="entry name" value="REC"/>
    <property type="match status" value="1"/>
</dbReference>
<dbReference type="SMART" id="SM00471">
    <property type="entry name" value="HDc"/>
    <property type="match status" value="1"/>
</dbReference>
<comment type="caution">
    <text evidence="7">The sequence shown here is derived from an EMBL/GenBank/DDBJ whole genome shotgun (WGS) entry which is preliminary data.</text>
</comment>
<dbReference type="InterPro" id="IPR003607">
    <property type="entry name" value="HD/PDEase_dom"/>
</dbReference>
<evidence type="ECO:0000256" key="3">
    <source>
        <dbReference type="PROSITE-ProRule" id="PRU00169"/>
    </source>
</evidence>
<dbReference type="PATRIC" id="fig|1121318.3.peg.1355"/>
<feature type="domain" description="Response regulatory" evidence="5">
    <location>
        <begin position="3"/>
        <end position="121"/>
    </location>
</feature>
<dbReference type="InterPro" id="IPR001789">
    <property type="entry name" value="Sig_transdc_resp-reg_receiver"/>
</dbReference>
<dbReference type="Pfam" id="PF00072">
    <property type="entry name" value="Response_reg"/>
    <property type="match status" value="1"/>
</dbReference>
<organism evidence="7 8">
    <name type="scientific">Clostridium homopropionicum DSM 5847</name>
    <dbReference type="NCBI Taxonomy" id="1121318"/>
    <lineage>
        <taxon>Bacteria</taxon>
        <taxon>Bacillati</taxon>
        <taxon>Bacillota</taxon>
        <taxon>Clostridia</taxon>
        <taxon>Eubacteriales</taxon>
        <taxon>Clostridiaceae</taxon>
        <taxon>Clostridium</taxon>
    </lineage>
</organism>
<feature type="modified residue" description="4-aspartylphosphate" evidence="3">
    <location>
        <position position="55"/>
    </location>
</feature>
<dbReference type="GO" id="GO:0000160">
    <property type="term" value="P:phosphorelay signal transduction system"/>
    <property type="evidence" value="ECO:0007669"/>
    <property type="project" value="InterPro"/>
</dbReference>
<evidence type="ECO:0000313" key="7">
    <source>
        <dbReference type="EMBL" id="KOA20146.1"/>
    </source>
</evidence>
<dbReference type="Proteomes" id="UP000037043">
    <property type="component" value="Unassembled WGS sequence"/>
</dbReference>
<protein>
    <recommendedName>
        <fullName evidence="1">Stage 0 sporulation protein A homolog</fullName>
    </recommendedName>
</protein>
<evidence type="ECO:0000256" key="2">
    <source>
        <dbReference type="ARBA" id="ARBA00024867"/>
    </source>
</evidence>
<keyword evidence="8" id="KW-1185">Reference proteome</keyword>
<evidence type="ECO:0000259" key="6">
    <source>
        <dbReference type="PROSITE" id="PS51832"/>
    </source>
</evidence>
<dbReference type="GO" id="GO:0016787">
    <property type="term" value="F:hydrolase activity"/>
    <property type="evidence" value="ECO:0007669"/>
    <property type="project" value="UniProtKB-KW"/>
</dbReference>
<dbReference type="SUPFAM" id="SSF109604">
    <property type="entry name" value="HD-domain/PDEase-like"/>
    <property type="match status" value="1"/>
</dbReference>
<dbReference type="PROSITE" id="PS50110">
    <property type="entry name" value="RESPONSE_REGULATORY"/>
    <property type="match status" value="1"/>
</dbReference>
<reference evidence="8" key="1">
    <citation type="submission" date="2015-08" db="EMBL/GenBank/DDBJ databases">
        <title>Genome sequence of the strict anaerobe Clostridium homopropionicum LuHBu1 (DSM 5847T).</title>
        <authorList>
            <person name="Poehlein A."/>
            <person name="Beck M."/>
            <person name="Schiel-Bengelsdorf B."/>
            <person name="Bengelsdorf F.R."/>
            <person name="Daniel R."/>
            <person name="Duerre P."/>
        </authorList>
    </citation>
    <scope>NUCLEOTIDE SEQUENCE [LARGE SCALE GENOMIC DNA]</scope>
    <source>
        <strain evidence="8">DSM 5847</strain>
    </source>
</reference>
<dbReference type="EMBL" id="LHUR01000018">
    <property type="protein sequence ID" value="KOA20146.1"/>
    <property type="molecule type" value="Genomic_DNA"/>
</dbReference>
<comment type="function">
    <text evidence="2">May play the central regulatory role in sporulation. It may be an element of the effector pathway responsible for the activation of sporulation genes in response to nutritional stress. Spo0A may act in concert with spo0H (a sigma factor) to control the expression of some genes that are critical to the sporulation process.</text>
</comment>